<dbReference type="OrthoDB" id="2614698at2"/>
<dbReference type="AlphaFoldDB" id="A0A366JPR9"/>
<feature type="domain" description="Cyclic-phosphate processing Receiver" evidence="1">
    <location>
        <begin position="4"/>
        <end position="88"/>
    </location>
</feature>
<dbReference type="RefSeq" id="WP_113884188.1">
    <property type="nucleotide sequence ID" value="NZ_QNSF01000010.1"/>
</dbReference>
<protein>
    <recommendedName>
        <fullName evidence="1">Cyclic-phosphate processing Receiver domain-containing protein</fullName>
    </recommendedName>
</protein>
<dbReference type="Proteomes" id="UP000252731">
    <property type="component" value="Unassembled WGS sequence"/>
</dbReference>
<dbReference type="Pfam" id="PF20274">
    <property type="entry name" value="cREC_REC"/>
    <property type="match status" value="1"/>
</dbReference>
<gene>
    <name evidence="2" type="ORF">DFO70_110110</name>
</gene>
<evidence type="ECO:0000313" key="3">
    <source>
        <dbReference type="Proteomes" id="UP000252731"/>
    </source>
</evidence>
<dbReference type="STRING" id="1399.VL14_10240"/>
<dbReference type="EMBL" id="QNSF01000010">
    <property type="protein sequence ID" value="RBP90004.1"/>
    <property type="molecule type" value="Genomic_DNA"/>
</dbReference>
<evidence type="ECO:0000259" key="1">
    <source>
        <dbReference type="Pfam" id="PF20274"/>
    </source>
</evidence>
<accession>A0A366JPR9</accession>
<comment type="caution">
    <text evidence="2">The sequence shown here is derived from an EMBL/GenBank/DDBJ whole genome shotgun (WGS) entry which is preliminary data.</text>
</comment>
<evidence type="ECO:0000313" key="2">
    <source>
        <dbReference type="EMBL" id="RBP90004.1"/>
    </source>
</evidence>
<reference evidence="2 3" key="1">
    <citation type="submission" date="2018-06" db="EMBL/GenBank/DDBJ databases">
        <title>Freshwater and sediment microbial communities from various areas in North America, analyzing microbe dynamics in response to fracking.</title>
        <authorList>
            <person name="Lamendella R."/>
        </authorList>
    </citation>
    <scope>NUCLEOTIDE SEQUENCE [LARGE SCALE GENOMIC DNA]</scope>
    <source>
        <strain evidence="2 3">14_TX</strain>
    </source>
</reference>
<keyword evidence="3" id="KW-1185">Reference proteome</keyword>
<dbReference type="InterPro" id="IPR046909">
    <property type="entry name" value="cREC_REC"/>
</dbReference>
<sequence>MEKISVFLDDYRKAPDGHVLVETIDECIHLLQTFEIDHLSLDHDLVSKSRNGLMLVHIMVQKQLFANRITVHSANSTGGKAMYHYLKQAQQDFEMPTDIKVILRPLPLNFIPPNQLQKQ</sequence>
<organism evidence="2 3">
    <name type="scientific">Cytobacillus firmus</name>
    <name type="common">Bacillus firmus</name>
    <dbReference type="NCBI Taxonomy" id="1399"/>
    <lineage>
        <taxon>Bacteria</taxon>
        <taxon>Bacillati</taxon>
        <taxon>Bacillota</taxon>
        <taxon>Bacilli</taxon>
        <taxon>Bacillales</taxon>
        <taxon>Bacillaceae</taxon>
        <taxon>Cytobacillus</taxon>
    </lineage>
</organism>
<proteinExistence type="predicted"/>
<name>A0A366JPR9_CYTFI</name>